<dbReference type="AlphaFoldDB" id="A0A8X8WX04"/>
<reference evidence="3" key="2">
    <citation type="submission" date="2020-08" db="EMBL/GenBank/DDBJ databases">
        <title>Plant Genome Project.</title>
        <authorList>
            <person name="Zhang R.-G."/>
        </authorList>
    </citation>
    <scope>NUCLEOTIDE SEQUENCE</scope>
    <source>
        <strain evidence="3">Huo1</strain>
        <tissue evidence="3">Leaf</tissue>
    </source>
</reference>
<evidence type="ECO:0000256" key="2">
    <source>
        <dbReference type="SAM" id="MobiDB-lite"/>
    </source>
</evidence>
<dbReference type="PROSITE" id="PS50005">
    <property type="entry name" value="TPR"/>
    <property type="match status" value="2"/>
</dbReference>
<feature type="compositionally biased region" description="Basic and acidic residues" evidence="2">
    <location>
        <begin position="99"/>
        <end position="116"/>
    </location>
</feature>
<dbReference type="Gene3D" id="1.25.40.10">
    <property type="entry name" value="Tetratricopeptide repeat domain"/>
    <property type="match status" value="4"/>
</dbReference>
<organism evidence="3">
    <name type="scientific">Salvia splendens</name>
    <name type="common">Scarlet sage</name>
    <dbReference type="NCBI Taxonomy" id="180675"/>
    <lineage>
        <taxon>Eukaryota</taxon>
        <taxon>Viridiplantae</taxon>
        <taxon>Streptophyta</taxon>
        <taxon>Embryophyta</taxon>
        <taxon>Tracheophyta</taxon>
        <taxon>Spermatophyta</taxon>
        <taxon>Magnoliopsida</taxon>
        <taxon>eudicotyledons</taxon>
        <taxon>Gunneridae</taxon>
        <taxon>Pentapetalae</taxon>
        <taxon>asterids</taxon>
        <taxon>lamiids</taxon>
        <taxon>Lamiales</taxon>
        <taxon>Lamiaceae</taxon>
        <taxon>Nepetoideae</taxon>
        <taxon>Mentheae</taxon>
        <taxon>Salviinae</taxon>
        <taxon>Salvia</taxon>
        <taxon>Salvia subgen. Calosphace</taxon>
        <taxon>core Calosphace</taxon>
    </lineage>
</organism>
<dbReference type="SUPFAM" id="SSF48452">
    <property type="entry name" value="TPR-like"/>
    <property type="match status" value="2"/>
</dbReference>
<keyword evidence="4" id="KW-1185">Reference proteome</keyword>
<dbReference type="InterPro" id="IPR011990">
    <property type="entry name" value="TPR-like_helical_dom_sf"/>
</dbReference>
<feature type="region of interest" description="Disordered" evidence="2">
    <location>
        <begin position="26"/>
        <end position="54"/>
    </location>
</feature>
<dbReference type="PANTHER" id="PTHR23082">
    <property type="entry name" value="TRANSCRIPTION INITIATION FACTOR IIIC TFIIIC , POLYPEPTIDE 3-RELATED"/>
    <property type="match status" value="1"/>
</dbReference>
<evidence type="ECO:0008006" key="5">
    <source>
        <dbReference type="Google" id="ProtNLM"/>
    </source>
</evidence>
<feature type="region of interest" description="Disordered" evidence="2">
    <location>
        <begin position="95"/>
        <end position="159"/>
    </location>
</feature>
<evidence type="ECO:0000313" key="4">
    <source>
        <dbReference type="Proteomes" id="UP000298416"/>
    </source>
</evidence>
<sequence length="985" mass="111569">MEVHSSGTPPSAAESCSALDMIEELDLREDEGKEEDGETSEVSEDGESEREEDYNFQFEGEMDPLSFVEGEDSSRVPLYEVFQQIEDQYKALAAKNRPAPHENESETPAKRLRQEEENAGATREEIEEAMNFGVRKRRRRSRKERRRGRRKGTKNKLNPEVTRKLGDATLHYAQGYFDKAICLLHEVIRLAPNLSDPYHTLGLIYSATDDNKKAMIFYMIAAHLNPKDASLWKLLLAKSMLVVAYETFTFILREHEDIKQAYYCLNKAIVADPEDIDLHSTRASLYVELEKYQKAAESYEQIARRCPDNIEVLQKAAQMCLVDVHITCYETDLSLGSAQYTFLGSPLLLYQKCKQHERAVSMLEESLKRHKDAANIGVVDLLVSVLMDNDKYAIALEHIEHTQKVYNTGKQMPLGLITKAGICHIHLGHKEKAEACFKVLNQEAAANNPHLIIDVADSLMSVGNPESALTYYLMLEEDSEKYNGYLHLKIARCCVSLKQRGQAIEYYKKVRSNLSPCLSLAAIRKLHDSVDTRMTLSSMLLEEGRDDEAISVLSPPVESDPDSKSDQRKLWHHSGKIKLKLSQIYKSKGLVEAFVDVLFPVIHETLLVEQNQRKARSRPRLTGSVLSERTEVLKDPNSDRVLLKLPPLASSAALSKAARAKKVLQKKAALKEAKRAEALAAGCDYNSDDSDDESQQVSMESPLPGFLNEERNHLLIVDLCKSLSSLRRYSRALGIVKISLKLDALPVQIKKELRTIGAQLEALIADPAHGWDLVRDFVSRDPYSFSAWNHCYKVILRMNRLSRRNKLLHSMRVKHTDSIPPILITGHQFTMISQHQTAAREYLHAYKLMPDNPLINLCGGTALINLSLGLRLQNKHQTFLQGLAFLYNNLRLCGDSQEALYNIARAYHHVGLVSLAAQYYEKALTTCEKDYPIPTLPYENQNATKIKMSGYCDLRREAAYNLHLIYKQSGAFDLARQVLKDHLVL</sequence>
<dbReference type="EMBL" id="PNBA02000013">
    <property type="protein sequence ID" value="KAG6402382.1"/>
    <property type="molecule type" value="Genomic_DNA"/>
</dbReference>
<accession>A0A8X8WX04</accession>
<evidence type="ECO:0000313" key="3">
    <source>
        <dbReference type="EMBL" id="KAG6402382.1"/>
    </source>
</evidence>
<feature type="repeat" description="TPR" evidence="1">
    <location>
        <begin position="195"/>
        <end position="228"/>
    </location>
</feature>
<dbReference type="SMART" id="SM00028">
    <property type="entry name" value="TPR"/>
    <property type="match status" value="6"/>
</dbReference>
<dbReference type="GO" id="GO:0006383">
    <property type="term" value="P:transcription by RNA polymerase III"/>
    <property type="evidence" value="ECO:0007669"/>
    <property type="project" value="InterPro"/>
</dbReference>
<name>A0A8X8WX04_SALSN</name>
<dbReference type="GO" id="GO:0000127">
    <property type="term" value="C:transcription factor TFIIIC complex"/>
    <property type="evidence" value="ECO:0007669"/>
    <property type="project" value="TreeGrafter"/>
</dbReference>
<dbReference type="PANTHER" id="PTHR23082:SF0">
    <property type="entry name" value="GENERAL TRANSCRIPTION FACTOR 3C POLYPEPTIDE 3"/>
    <property type="match status" value="1"/>
</dbReference>
<dbReference type="InterPro" id="IPR039340">
    <property type="entry name" value="Tfc4/TFIIIC-102/Sfc4"/>
</dbReference>
<comment type="caution">
    <text evidence="3">The sequence shown here is derived from an EMBL/GenBank/DDBJ whole genome shotgun (WGS) entry which is preliminary data.</text>
</comment>
<proteinExistence type="predicted"/>
<gene>
    <name evidence="3" type="ORF">SASPL_134575</name>
</gene>
<keyword evidence="1" id="KW-0802">TPR repeat</keyword>
<dbReference type="Proteomes" id="UP000298416">
    <property type="component" value="Unassembled WGS sequence"/>
</dbReference>
<evidence type="ECO:0000256" key="1">
    <source>
        <dbReference type="PROSITE-ProRule" id="PRU00339"/>
    </source>
</evidence>
<feature type="compositionally biased region" description="Basic residues" evidence="2">
    <location>
        <begin position="134"/>
        <end position="154"/>
    </location>
</feature>
<feature type="repeat" description="TPR" evidence="1">
    <location>
        <begin position="276"/>
        <end position="309"/>
    </location>
</feature>
<dbReference type="InterPro" id="IPR019734">
    <property type="entry name" value="TPR_rpt"/>
</dbReference>
<protein>
    <recommendedName>
        <fullName evidence="5">General transcription factor 3C polypeptide 3 (Transcription factor C subunit 4)</fullName>
    </recommendedName>
</protein>
<reference evidence="3" key="1">
    <citation type="submission" date="2018-01" db="EMBL/GenBank/DDBJ databases">
        <authorList>
            <person name="Mao J.F."/>
        </authorList>
    </citation>
    <scope>NUCLEOTIDE SEQUENCE</scope>
    <source>
        <strain evidence="3">Huo1</strain>
        <tissue evidence="3">Leaf</tissue>
    </source>
</reference>
<dbReference type="Pfam" id="PF13176">
    <property type="entry name" value="TPR_7"/>
    <property type="match status" value="1"/>
</dbReference>
<dbReference type="Pfam" id="PF13181">
    <property type="entry name" value="TPR_8"/>
    <property type="match status" value="2"/>
</dbReference>